<name>A0A7W4WH02_9GAMM</name>
<evidence type="ECO:0000259" key="1">
    <source>
        <dbReference type="PROSITE" id="PS51464"/>
    </source>
</evidence>
<dbReference type="AlphaFoldDB" id="A0A7W4WH02"/>
<dbReference type="CDD" id="cd05006">
    <property type="entry name" value="SIS_GmhA"/>
    <property type="match status" value="1"/>
</dbReference>
<dbReference type="GO" id="GO:1901135">
    <property type="term" value="P:carbohydrate derivative metabolic process"/>
    <property type="evidence" value="ECO:0007669"/>
    <property type="project" value="InterPro"/>
</dbReference>
<dbReference type="InterPro" id="IPR046348">
    <property type="entry name" value="SIS_dom_sf"/>
</dbReference>
<dbReference type="GO" id="GO:0016853">
    <property type="term" value="F:isomerase activity"/>
    <property type="evidence" value="ECO:0007669"/>
    <property type="project" value="UniProtKB-KW"/>
</dbReference>
<reference evidence="2 3" key="1">
    <citation type="submission" date="2020-08" db="EMBL/GenBank/DDBJ databases">
        <title>Genomic Encyclopedia of Type Strains, Phase III (KMG-III): the genomes of soil and plant-associated and newly described type strains.</title>
        <authorList>
            <person name="Whitman W."/>
        </authorList>
    </citation>
    <scope>NUCLEOTIDE SEQUENCE [LARGE SCALE GENOMIC DNA]</scope>
    <source>
        <strain evidence="2 3">CECT 8799</strain>
    </source>
</reference>
<gene>
    <name evidence="2" type="ORF">FHS09_004284</name>
</gene>
<dbReference type="EC" id="5.3.1.28" evidence="2"/>
<dbReference type="EMBL" id="JACHWZ010000030">
    <property type="protein sequence ID" value="MBB3063426.1"/>
    <property type="molecule type" value="Genomic_DNA"/>
</dbReference>
<dbReference type="Proteomes" id="UP000535937">
    <property type="component" value="Unassembled WGS sequence"/>
</dbReference>
<dbReference type="PROSITE" id="PS51464">
    <property type="entry name" value="SIS"/>
    <property type="match status" value="1"/>
</dbReference>
<dbReference type="SUPFAM" id="SSF53697">
    <property type="entry name" value="SIS domain"/>
    <property type="match status" value="1"/>
</dbReference>
<organism evidence="2 3">
    <name type="scientific">Microbulbifer rhizosphaerae</name>
    <dbReference type="NCBI Taxonomy" id="1562603"/>
    <lineage>
        <taxon>Bacteria</taxon>
        <taxon>Pseudomonadati</taxon>
        <taxon>Pseudomonadota</taxon>
        <taxon>Gammaproteobacteria</taxon>
        <taxon>Cellvibrionales</taxon>
        <taxon>Microbulbiferaceae</taxon>
        <taxon>Microbulbifer</taxon>
    </lineage>
</organism>
<dbReference type="Pfam" id="PF13580">
    <property type="entry name" value="SIS_2"/>
    <property type="match status" value="1"/>
</dbReference>
<dbReference type="GO" id="GO:0097367">
    <property type="term" value="F:carbohydrate derivative binding"/>
    <property type="evidence" value="ECO:0007669"/>
    <property type="project" value="InterPro"/>
</dbReference>
<keyword evidence="3" id="KW-1185">Reference proteome</keyword>
<accession>A0A7W4WH02</accession>
<proteinExistence type="predicted"/>
<evidence type="ECO:0000313" key="3">
    <source>
        <dbReference type="Proteomes" id="UP000535937"/>
    </source>
</evidence>
<dbReference type="Gene3D" id="3.40.50.10490">
    <property type="entry name" value="Glucose-6-phosphate isomerase like protein, domain 1"/>
    <property type="match status" value="1"/>
</dbReference>
<dbReference type="InterPro" id="IPR001347">
    <property type="entry name" value="SIS_dom"/>
</dbReference>
<dbReference type="InterPro" id="IPR050099">
    <property type="entry name" value="SIS_GmhA/DiaA_subfam"/>
</dbReference>
<protein>
    <submittedName>
        <fullName evidence="2">D-sedoheptulose 7-phosphate isomerase</fullName>
        <ecNumber evidence="2">5.3.1.28</ecNumber>
    </submittedName>
</protein>
<keyword evidence="2" id="KW-0413">Isomerase</keyword>
<feature type="domain" description="SIS" evidence="1">
    <location>
        <begin position="59"/>
        <end position="220"/>
    </location>
</feature>
<sequence length="228" mass="23971">MTDHLQQLYPFLHGGERSADSIDAALLVSVREKAGESARVKTQFFDRCGEGVVAVARVLADRFRRGGRLLCMGNGGSSCDAAHLTVEFLHPVTAGRPALPAVDLGASNATLTALANDVGVEQIYLRQVSALGRAEDALVGFSTSGSSANLLAAFQRGREMGLATIALVGGDGGAMAQSPNIDRCLVVPSDSVHRIQETHLAIYHILWDLVHTLLADSRGDLAGAEAGR</sequence>
<dbReference type="RefSeq" id="WP_183463587.1">
    <property type="nucleotide sequence ID" value="NZ_JACHWZ010000030.1"/>
</dbReference>
<evidence type="ECO:0000313" key="2">
    <source>
        <dbReference type="EMBL" id="MBB3063426.1"/>
    </source>
</evidence>
<dbReference type="InterPro" id="IPR035461">
    <property type="entry name" value="GmhA/DiaA"/>
</dbReference>
<dbReference type="PANTHER" id="PTHR30390">
    <property type="entry name" value="SEDOHEPTULOSE 7-PHOSPHATE ISOMERASE / DNAA INITIATOR-ASSOCIATING FACTOR FOR REPLICATION INITIATION"/>
    <property type="match status" value="1"/>
</dbReference>
<comment type="caution">
    <text evidence="2">The sequence shown here is derived from an EMBL/GenBank/DDBJ whole genome shotgun (WGS) entry which is preliminary data.</text>
</comment>